<dbReference type="Proteomes" id="UP000515873">
    <property type="component" value="Chromosome"/>
</dbReference>
<dbReference type="AlphaFoldDB" id="A0A7G8Q5R7"/>
<name>A0A7G8Q5R7_9GAMM</name>
<proteinExistence type="predicted"/>
<dbReference type="EMBL" id="CP060412">
    <property type="protein sequence ID" value="QNK02125.1"/>
    <property type="molecule type" value="Genomic_DNA"/>
</dbReference>
<keyword evidence="2" id="KW-1185">Reference proteome</keyword>
<sequence length="106" mass="11609">MAPTDGDGGFRDRMRNAQHVQDIHGVPGSDRAVAPGMALINPMDQGIGAVVRNAQRLFGVADHHCIDVDVWLHLSADELIARHLTVADVDKVSEKYHCNRPMGLNF</sequence>
<organism evidence="1 2">
    <name type="scientific">Dyella telluris</name>
    <dbReference type="NCBI Taxonomy" id="2763498"/>
    <lineage>
        <taxon>Bacteria</taxon>
        <taxon>Pseudomonadati</taxon>
        <taxon>Pseudomonadota</taxon>
        <taxon>Gammaproteobacteria</taxon>
        <taxon>Lysobacterales</taxon>
        <taxon>Rhodanobacteraceae</taxon>
        <taxon>Dyella</taxon>
    </lineage>
</organism>
<accession>A0A7G8Q5R7</accession>
<protein>
    <submittedName>
        <fullName evidence="1">Uncharacterized protein</fullName>
    </submittedName>
</protein>
<dbReference type="KEGG" id="dtl:H8F01_02875"/>
<evidence type="ECO:0000313" key="2">
    <source>
        <dbReference type="Proteomes" id="UP000515873"/>
    </source>
</evidence>
<reference evidence="1 2" key="1">
    <citation type="submission" date="2020-08" db="EMBL/GenBank/DDBJ databases">
        <title>Dyella sp. G9 isolated from forest soil.</title>
        <authorList>
            <person name="Fu J."/>
            <person name="Qiu L."/>
        </authorList>
    </citation>
    <scope>NUCLEOTIDE SEQUENCE [LARGE SCALE GENOMIC DNA]</scope>
    <source>
        <strain evidence="1 2">G9</strain>
    </source>
</reference>
<evidence type="ECO:0000313" key="1">
    <source>
        <dbReference type="EMBL" id="QNK02125.1"/>
    </source>
</evidence>
<dbReference type="RefSeq" id="WP_187057582.1">
    <property type="nucleotide sequence ID" value="NZ_CP060412.1"/>
</dbReference>
<gene>
    <name evidence="1" type="ORF">H8F01_02875</name>
</gene>